<dbReference type="Proteomes" id="UP001241758">
    <property type="component" value="Unassembled WGS sequence"/>
</dbReference>
<protein>
    <submittedName>
        <fullName evidence="1">DUF6232 family protein</fullName>
    </submittedName>
</protein>
<name>A0ABT6WYB7_9ACTN</name>
<dbReference type="RefSeq" id="WP_282766154.1">
    <property type="nucleotide sequence ID" value="NZ_JASCTH010000036.1"/>
</dbReference>
<proteinExistence type="predicted"/>
<gene>
    <name evidence="1" type="ORF">QLQ12_39750</name>
</gene>
<dbReference type="Pfam" id="PF19744">
    <property type="entry name" value="DUF6232"/>
    <property type="match status" value="1"/>
</dbReference>
<comment type="caution">
    <text evidence="1">The sequence shown here is derived from an EMBL/GenBank/DDBJ whole genome shotgun (WGS) entry which is preliminary data.</text>
</comment>
<evidence type="ECO:0000313" key="1">
    <source>
        <dbReference type="EMBL" id="MDI6104743.1"/>
    </source>
</evidence>
<organism evidence="1 2">
    <name type="scientific">Actinoplanes sandaracinus</name>
    <dbReference type="NCBI Taxonomy" id="3045177"/>
    <lineage>
        <taxon>Bacteria</taxon>
        <taxon>Bacillati</taxon>
        <taxon>Actinomycetota</taxon>
        <taxon>Actinomycetes</taxon>
        <taxon>Micromonosporales</taxon>
        <taxon>Micromonosporaceae</taxon>
        <taxon>Actinoplanes</taxon>
    </lineage>
</organism>
<sequence>MGRVYYRSYDAEVTSDVFISDPGGEPRTYAIAEIGRVAVKTVPRGWWEVWRRKETYLLEAEFRGGTVTLYRSEEPRVFNMVSRALRRALEERPGRHWA</sequence>
<dbReference type="EMBL" id="JASCTH010000036">
    <property type="protein sequence ID" value="MDI6104743.1"/>
    <property type="molecule type" value="Genomic_DNA"/>
</dbReference>
<evidence type="ECO:0000313" key="2">
    <source>
        <dbReference type="Proteomes" id="UP001241758"/>
    </source>
</evidence>
<keyword evidence="2" id="KW-1185">Reference proteome</keyword>
<reference evidence="1 2" key="1">
    <citation type="submission" date="2023-05" db="EMBL/GenBank/DDBJ databases">
        <title>Actinoplanes sp. NEAU-A12 genome sequencing.</title>
        <authorList>
            <person name="Wang Z.-S."/>
        </authorList>
    </citation>
    <scope>NUCLEOTIDE SEQUENCE [LARGE SCALE GENOMIC DNA]</scope>
    <source>
        <strain evidence="1 2">NEAU-A12</strain>
    </source>
</reference>
<accession>A0ABT6WYB7</accession>
<dbReference type="InterPro" id="IPR045629">
    <property type="entry name" value="DUF6232"/>
</dbReference>